<comment type="caution">
    <text evidence="1">The sequence shown here is derived from an EMBL/GenBank/DDBJ whole genome shotgun (WGS) entry which is preliminary data.</text>
</comment>
<evidence type="ECO:0000313" key="2">
    <source>
        <dbReference type="Proteomes" id="UP000661077"/>
    </source>
</evidence>
<evidence type="ECO:0000313" key="1">
    <source>
        <dbReference type="EMBL" id="MBM0104989.1"/>
    </source>
</evidence>
<proteinExistence type="predicted"/>
<dbReference type="Proteomes" id="UP000661077">
    <property type="component" value="Unassembled WGS sequence"/>
</dbReference>
<sequence>MKHNDSQYDHDASLARIDAIAASALSSKLLVRYQADKQVLFARKRDDAAISPTLAPFVSDPAERSDRSASIFRCGSGP</sequence>
<gene>
    <name evidence="1" type="ORF">JM946_09520</name>
</gene>
<organism evidence="1 2">
    <name type="scientific">Steroidobacter gossypii</name>
    <dbReference type="NCBI Taxonomy" id="2805490"/>
    <lineage>
        <taxon>Bacteria</taxon>
        <taxon>Pseudomonadati</taxon>
        <taxon>Pseudomonadota</taxon>
        <taxon>Gammaproteobacteria</taxon>
        <taxon>Steroidobacterales</taxon>
        <taxon>Steroidobacteraceae</taxon>
        <taxon>Steroidobacter</taxon>
    </lineage>
</organism>
<dbReference type="EMBL" id="JAEVLS010000002">
    <property type="protein sequence ID" value="MBM0104989.1"/>
    <property type="molecule type" value="Genomic_DNA"/>
</dbReference>
<reference evidence="1 2" key="1">
    <citation type="journal article" date="2021" name="Int. J. Syst. Evol. Microbiol.">
        <title>Steroidobacter gossypii sp. nov., isolated from soil of cotton cropping field.</title>
        <authorList>
            <person name="Huang R."/>
            <person name="Yang S."/>
            <person name="Zhen C."/>
            <person name="Liu W."/>
        </authorList>
    </citation>
    <scope>NUCLEOTIDE SEQUENCE [LARGE SCALE GENOMIC DNA]</scope>
    <source>
        <strain evidence="1 2">S1-65</strain>
    </source>
</reference>
<accession>A0ABS1WVI5</accession>
<name>A0ABS1WVI5_9GAMM</name>
<protein>
    <submittedName>
        <fullName evidence="1">Uncharacterized protein</fullName>
    </submittedName>
</protein>
<keyword evidence="2" id="KW-1185">Reference proteome</keyword>